<comment type="caution">
    <text evidence="1">The sequence shown here is derived from an EMBL/GenBank/DDBJ whole genome shotgun (WGS) entry which is preliminary data.</text>
</comment>
<gene>
    <name evidence="1" type="ORF">FHU34_111411</name>
</gene>
<dbReference type="Proteomes" id="UP000317685">
    <property type="component" value="Unassembled WGS sequence"/>
</dbReference>
<evidence type="ECO:0000313" key="1">
    <source>
        <dbReference type="EMBL" id="TWG16085.1"/>
    </source>
</evidence>
<organism evidence="1 2">
    <name type="scientific">Micromonospora taraxaci</name>
    <dbReference type="NCBI Taxonomy" id="1316803"/>
    <lineage>
        <taxon>Bacteria</taxon>
        <taxon>Bacillati</taxon>
        <taxon>Actinomycetota</taxon>
        <taxon>Actinomycetes</taxon>
        <taxon>Micromonosporales</taxon>
        <taxon>Micromonosporaceae</taxon>
        <taxon>Micromonospora</taxon>
    </lineage>
</organism>
<sequence>MAVKAVRMLPADDADALDWLAFEQAGVLTTAQVSDLVSEGTVRGRIRSGRWRSICRGIVSTGNGRLSRDQQLWVAVLAAGPGAMLAGATAATEAGVRGLRREPLHVLVPAVRRAARTSLRRLPIDMPAVLVHRTSVLPDSHRQLARPPRTTTARALIDAAGWAVSVDEAQGVLAAGCQQRRVLPEELQAALDVLPRAPRRHLIQQTVRDIAGGAEALPEIDFLRLCRRHRLPLPDLQERRLDAAGRNRWLDAYWRQWHVQVEIDGAHHMDAGQWADDMRWQNDVWTSGDRILRFPAWLVRARPDEVADTVRRALVAAGWTPTPELRKPTHK</sequence>
<accession>A0A561VWV3</accession>
<dbReference type="EMBL" id="VIWZ01000001">
    <property type="protein sequence ID" value="TWG16085.1"/>
    <property type="molecule type" value="Genomic_DNA"/>
</dbReference>
<evidence type="ECO:0000313" key="2">
    <source>
        <dbReference type="Proteomes" id="UP000317685"/>
    </source>
</evidence>
<protein>
    <recommendedName>
        <fullName evidence="3">DUF559 domain-containing protein</fullName>
    </recommendedName>
</protein>
<reference evidence="1 2" key="1">
    <citation type="submission" date="2019-06" db="EMBL/GenBank/DDBJ databases">
        <title>Sequencing the genomes of 1000 actinobacteria strains.</title>
        <authorList>
            <person name="Klenk H.-P."/>
        </authorList>
    </citation>
    <scope>NUCLEOTIDE SEQUENCE [LARGE SCALE GENOMIC DNA]</scope>
    <source>
        <strain evidence="1 2">DSM 45885</strain>
    </source>
</reference>
<keyword evidence="2" id="KW-1185">Reference proteome</keyword>
<proteinExistence type="predicted"/>
<dbReference type="AlphaFoldDB" id="A0A561VWV3"/>
<evidence type="ECO:0008006" key="3">
    <source>
        <dbReference type="Google" id="ProtNLM"/>
    </source>
</evidence>
<name>A0A561VWV3_9ACTN</name>